<dbReference type="EMBL" id="OV651823">
    <property type="protein sequence ID" value="CAH1101711.1"/>
    <property type="molecule type" value="Genomic_DNA"/>
</dbReference>
<evidence type="ECO:0000313" key="2">
    <source>
        <dbReference type="EMBL" id="CAH1101711.1"/>
    </source>
</evidence>
<keyword evidence="3" id="KW-1185">Reference proteome</keyword>
<sequence>MKKVGKLIDPHHQLCIAHGIQLAVIKVLFNKTDLHDADKLRDENIDEDSEPDKGNASDSEYSDIEENEILNDNSEIEYEAGGTIDQALPVPTFLSNIELNGLITKIRKVVKIFLQKRKRRI</sequence>
<reference evidence="2" key="1">
    <citation type="submission" date="2022-01" db="EMBL/GenBank/DDBJ databases">
        <authorList>
            <person name="King R."/>
        </authorList>
    </citation>
    <scope>NUCLEOTIDE SEQUENCE</scope>
</reference>
<evidence type="ECO:0000256" key="1">
    <source>
        <dbReference type="SAM" id="MobiDB-lite"/>
    </source>
</evidence>
<protein>
    <submittedName>
        <fullName evidence="2">Uncharacterized protein</fullName>
    </submittedName>
</protein>
<dbReference type="Proteomes" id="UP001153636">
    <property type="component" value="Chromosome 11"/>
</dbReference>
<name>A0A9P0CPC2_9CUCU</name>
<accession>A0A9P0CPC2</accession>
<proteinExistence type="predicted"/>
<dbReference type="OrthoDB" id="6781064at2759"/>
<feature type="region of interest" description="Disordered" evidence="1">
    <location>
        <begin position="39"/>
        <end position="65"/>
    </location>
</feature>
<evidence type="ECO:0000313" key="3">
    <source>
        <dbReference type="Proteomes" id="UP001153636"/>
    </source>
</evidence>
<organism evidence="2 3">
    <name type="scientific">Psylliodes chrysocephalus</name>
    <dbReference type="NCBI Taxonomy" id="3402493"/>
    <lineage>
        <taxon>Eukaryota</taxon>
        <taxon>Metazoa</taxon>
        <taxon>Ecdysozoa</taxon>
        <taxon>Arthropoda</taxon>
        <taxon>Hexapoda</taxon>
        <taxon>Insecta</taxon>
        <taxon>Pterygota</taxon>
        <taxon>Neoptera</taxon>
        <taxon>Endopterygota</taxon>
        <taxon>Coleoptera</taxon>
        <taxon>Polyphaga</taxon>
        <taxon>Cucujiformia</taxon>
        <taxon>Chrysomeloidea</taxon>
        <taxon>Chrysomelidae</taxon>
        <taxon>Galerucinae</taxon>
        <taxon>Alticini</taxon>
        <taxon>Psylliodes</taxon>
    </lineage>
</organism>
<gene>
    <name evidence="2" type="ORF">PSYICH_LOCUS2388</name>
</gene>
<dbReference type="AlphaFoldDB" id="A0A9P0CPC2"/>